<dbReference type="OrthoDB" id="552122at2759"/>
<dbReference type="AlphaFoldDB" id="A0A835YCY0"/>
<feature type="region of interest" description="Disordered" evidence="1">
    <location>
        <begin position="353"/>
        <end position="379"/>
    </location>
</feature>
<protein>
    <submittedName>
        <fullName evidence="2">Uncharacterized protein</fullName>
    </submittedName>
</protein>
<accession>A0A835YCY0</accession>
<keyword evidence="3" id="KW-1185">Reference proteome</keyword>
<name>A0A835YCY0_9CHLO</name>
<proteinExistence type="predicted"/>
<evidence type="ECO:0000313" key="3">
    <source>
        <dbReference type="Proteomes" id="UP000612055"/>
    </source>
</evidence>
<gene>
    <name evidence="2" type="ORF">HYH03_005373</name>
</gene>
<reference evidence="2" key="1">
    <citation type="journal article" date="2020" name="bioRxiv">
        <title>Comparative genomics of Chlamydomonas.</title>
        <authorList>
            <person name="Craig R.J."/>
            <person name="Hasan A.R."/>
            <person name="Ness R.W."/>
            <person name="Keightley P.D."/>
        </authorList>
    </citation>
    <scope>NUCLEOTIDE SEQUENCE</scope>
    <source>
        <strain evidence="2">CCAP 11/70</strain>
    </source>
</reference>
<sequence>MQFSLPEWARSPMAGRSSGTPGGERSKLEGALEDAWTFVQSLRAVVEAQAAKLAPRSTAEAACQTDPVEVYPVGSGPGPSTSSSARQSASSLGPPRSSRKLMPVLETVNAACAELLTPQGRYAGGGDDATPREVSWLRSHRLETPFSTCSHVPASAHRNTAAKTPGARRRTGSGIPLRPADSSSSDACTPERRPKPAASNPAQHQLSQQQEEGESVPAVPVMVGMPLGTFSPNTAGLRLRAAMQWMRLQLQVTPGRAPRQRRHSDSSVSPALKILAGSAGSGPAEPAQASAASAGSADLDVPLASPQLRASSFQHQRSPALEELALCMGAMGLLPQTSDTNAERSPLVYNPLFNDEDDQGEEAAGGWPQPAPTASAEDSADEIGFGPYVFCSVNTLAAAEEAPSPTLVVGVGAGAGAGMGALRDISGSLNGPITLKAPQPKK</sequence>
<dbReference type="Proteomes" id="UP000612055">
    <property type="component" value="Unassembled WGS sequence"/>
</dbReference>
<comment type="caution">
    <text evidence="2">The sequence shown here is derived from an EMBL/GenBank/DDBJ whole genome shotgun (WGS) entry which is preliminary data.</text>
</comment>
<feature type="region of interest" description="Disordered" evidence="1">
    <location>
        <begin position="1"/>
        <end position="28"/>
    </location>
</feature>
<evidence type="ECO:0000256" key="1">
    <source>
        <dbReference type="SAM" id="MobiDB-lite"/>
    </source>
</evidence>
<feature type="compositionally biased region" description="Low complexity" evidence="1">
    <location>
        <begin position="67"/>
        <end position="91"/>
    </location>
</feature>
<feature type="region of interest" description="Disordered" evidence="1">
    <location>
        <begin position="53"/>
        <end position="101"/>
    </location>
</feature>
<feature type="compositionally biased region" description="Polar residues" evidence="1">
    <location>
        <begin position="200"/>
        <end position="210"/>
    </location>
</feature>
<organism evidence="2 3">
    <name type="scientific">Edaphochlamys debaryana</name>
    <dbReference type="NCBI Taxonomy" id="47281"/>
    <lineage>
        <taxon>Eukaryota</taxon>
        <taxon>Viridiplantae</taxon>
        <taxon>Chlorophyta</taxon>
        <taxon>core chlorophytes</taxon>
        <taxon>Chlorophyceae</taxon>
        <taxon>CS clade</taxon>
        <taxon>Chlamydomonadales</taxon>
        <taxon>Chlamydomonadales incertae sedis</taxon>
        <taxon>Edaphochlamys</taxon>
    </lineage>
</organism>
<dbReference type="EMBL" id="JAEHOE010000018">
    <property type="protein sequence ID" value="KAG2496550.1"/>
    <property type="molecule type" value="Genomic_DNA"/>
</dbReference>
<feature type="region of interest" description="Disordered" evidence="1">
    <location>
        <begin position="148"/>
        <end position="215"/>
    </location>
</feature>
<evidence type="ECO:0000313" key="2">
    <source>
        <dbReference type="EMBL" id="KAG2496550.1"/>
    </source>
</evidence>